<evidence type="ECO:0008006" key="3">
    <source>
        <dbReference type="Google" id="ProtNLM"/>
    </source>
</evidence>
<keyword evidence="1" id="KW-1133">Transmembrane helix</keyword>
<accession>A0A5T7Y792</accession>
<gene>
    <name evidence="2" type="ORF">DON26_04930</name>
</gene>
<name>A0A5T7Y792_SALER</name>
<feature type="transmembrane region" description="Helical" evidence="1">
    <location>
        <begin position="7"/>
        <end position="30"/>
    </location>
</feature>
<feature type="transmembrane region" description="Helical" evidence="1">
    <location>
        <begin position="36"/>
        <end position="57"/>
    </location>
</feature>
<feature type="transmembrane region" description="Helical" evidence="1">
    <location>
        <begin position="78"/>
        <end position="102"/>
    </location>
</feature>
<evidence type="ECO:0000313" key="2">
    <source>
        <dbReference type="EMBL" id="EBN2887361.1"/>
    </source>
</evidence>
<proteinExistence type="predicted"/>
<organism evidence="2">
    <name type="scientific">Salmonella enterica</name>
    <name type="common">Salmonella choleraesuis</name>
    <dbReference type="NCBI Taxonomy" id="28901"/>
    <lineage>
        <taxon>Bacteria</taxon>
        <taxon>Pseudomonadati</taxon>
        <taxon>Pseudomonadota</taxon>
        <taxon>Gammaproteobacteria</taxon>
        <taxon>Enterobacterales</taxon>
        <taxon>Enterobacteriaceae</taxon>
        <taxon>Salmonella</taxon>
    </lineage>
</organism>
<protein>
    <recommendedName>
        <fullName evidence="3">MotA/TolQ/ExbB proton channel domain-containing protein</fullName>
    </recommendedName>
</protein>
<keyword evidence="1" id="KW-0812">Transmembrane</keyword>
<keyword evidence="1" id="KW-0472">Membrane</keyword>
<dbReference type="EMBL" id="AAGFGW010000002">
    <property type="protein sequence ID" value="EBN2887361.1"/>
    <property type="molecule type" value="Genomic_DNA"/>
</dbReference>
<feature type="transmembrane region" description="Helical" evidence="1">
    <location>
        <begin position="122"/>
        <end position="145"/>
    </location>
</feature>
<comment type="caution">
    <text evidence="2">The sequence shown here is derived from an EMBL/GenBank/DDBJ whole genome shotgun (WGS) entry which is preliminary data.</text>
</comment>
<sequence length="317" mass="35516">MYLFGMFSYVIIVLSYVMFPAIKNMLTQAVLLAPQITYACGVLFLFPLIIFLCHFFLKMKARKGYILLATQTKLAASVAVSLGLIGTFIGLTDMVSSIAGSLGGDGDMAEKMGAMIASISSALNAMSFAFLTSILGVSVSVLLLINLNFWGFFYSEDIKDKSNKNSDLADRLAGIEKINTEISGKLISVPENTDATNLIIFALKEVIAEAKLLNEKTENIYRLNNETKEQNAVRYKEFFHMLELSNVEQRDFNMDLYAKLKNIADEGCDIKTLFTLYIDRNNEQQNILLDKLTKYENHKINLNKKIKSIAEIIIDEN</sequence>
<reference evidence="2" key="1">
    <citation type="submission" date="2018-06" db="EMBL/GenBank/DDBJ databases">
        <authorList>
            <consortium name="PulseNet: The National Subtyping Network for Foodborne Disease Surveillance"/>
            <person name="Tarr C.L."/>
            <person name="Trees E."/>
            <person name="Katz L.S."/>
            <person name="Carleton-Romer H.A."/>
            <person name="Stroika S."/>
            <person name="Kucerova Z."/>
            <person name="Roache K.F."/>
            <person name="Sabol A.L."/>
            <person name="Besser J."/>
            <person name="Gerner-Smidt P."/>
        </authorList>
    </citation>
    <scope>NUCLEOTIDE SEQUENCE</scope>
    <source>
        <strain evidence="2">PNUSAS041407</strain>
    </source>
</reference>
<evidence type="ECO:0000256" key="1">
    <source>
        <dbReference type="SAM" id="Phobius"/>
    </source>
</evidence>
<dbReference type="AlphaFoldDB" id="A0A5T7Y792"/>